<dbReference type="CDD" id="cd00090">
    <property type="entry name" value="HTH_ARSR"/>
    <property type="match status" value="1"/>
</dbReference>
<dbReference type="PROSITE" id="PS50987">
    <property type="entry name" value="HTH_ARSR_2"/>
    <property type="match status" value="1"/>
</dbReference>
<proteinExistence type="predicted"/>
<dbReference type="InterPro" id="IPR036390">
    <property type="entry name" value="WH_DNA-bd_sf"/>
</dbReference>
<feature type="domain" description="HTH arsR-type" evidence="1">
    <location>
        <begin position="6"/>
        <end position="101"/>
    </location>
</feature>
<gene>
    <name evidence="2" type="ORF">MMF94_34295</name>
</gene>
<evidence type="ECO:0000313" key="3">
    <source>
        <dbReference type="Proteomes" id="UP001299970"/>
    </source>
</evidence>
<sequence length="245" mass="25580">MSYGPVVIGADLDLAATARAIAEPPRAAMLLRLMDGQAHTARDLAEAAGISPPAASPHLRQLVDAGLVDVTVTGRRRLHTIASPEVATAIEALAAISPLLPVESLREAHTGSRLQTARVCYSHLGGSLAVAVARRITADGVVYDVDTSGGGTVGALDHPLLTALSIIDLSSFTGPMVRGCMDWTERRVHLAGRLGTALLVAMLEHGWLLRRQGDRALNISSTGTGHLTELGIWPLDAIAETTSTG</sequence>
<dbReference type="SMART" id="SM00418">
    <property type="entry name" value="HTH_ARSR"/>
    <property type="match status" value="1"/>
</dbReference>
<dbReference type="SUPFAM" id="SSF46785">
    <property type="entry name" value="Winged helix' DNA-binding domain"/>
    <property type="match status" value="1"/>
</dbReference>
<dbReference type="RefSeq" id="WP_241041609.1">
    <property type="nucleotide sequence ID" value="NZ_BAAAJF010000016.1"/>
</dbReference>
<dbReference type="Pfam" id="PF12840">
    <property type="entry name" value="HTH_20"/>
    <property type="match status" value="1"/>
</dbReference>
<evidence type="ECO:0000313" key="2">
    <source>
        <dbReference type="EMBL" id="MCH6170803.1"/>
    </source>
</evidence>
<protein>
    <submittedName>
        <fullName evidence="2">Winged helix-turn-helix domain-containing protein</fullName>
    </submittedName>
</protein>
<dbReference type="InterPro" id="IPR036388">
    <property type="entry name" value="WH-like_DNA-bd_sf"/>
</dbReference>
<dbReference type="PANTHER" id="PTHR39168">
    <property type="entry name" value="TRANSCRIPTIONAL REGULATOR-RELATED"/>
    <property type="match status" value="1"/>
</dbReference>
<dbReference type="PANTHER" id="PTHR39168:SF1">
    <property type="entry name" value="TRANSCRIPTIONAL REGULATORY PROTEIN"/>
    <property type="match status" value="1"/>
</dbReference>
<dbReference type="InterPro" id="IPR001845">
    <property type="entry name" value="HTH_ArsR_DNA-bd_dom"/>
</dbReference>
<dbReference type="Gene3D" id="1.10.10.10">
    <property type="entry name" value="Winged helix-like DNA-binding domain superfamily/Winged helix DNA-binding domain"/>
    <property type="match status" value="1"/>
</dbReference>
<name>A0ABS9TQV4_9PSEU</name>
<dbReference type="Proteomes" id="UP001299970">
    <property type="component" value="Unassembled WGS sequence"/>
</dbReference>
<dbReference type="InterPro" id="IPR011991">
    <property type="entry name" value="ArsR-like_HTH"/>
</dbReference>
<reference evidence="2 3" key="1">
    <citation type="submission" date="2022-03" db="EMBL/GenBank/DDBJ databases">
        <title>Pseudonocardia alaer sp. nov., a novel actinomycete isolated from reed forest soil.</title>
        <authorList>
            <person name="Wang L."/>
        </authorList>
    </citation>
    <scope>NUCLEOTIDE SEQUENCE [LARGE SCALE GENOMIC DNA]</scope>
    <source>
        <strain evidence="2 3">Y-16303</strain>
    </source>
</reference>
<organism evidence="2 3">
    <name type="scientific">Pseudonocardia alaniniphila</name>
    <dbReference type="NCBI Taxonomy" id="75291"/>
    <lineage>
        <taxon>Bacteria</taxon>
        <taxon>Bacillati</taxon>
        <taxon>Actinomycetota</taxon>
        <taxon>Actinomycetes</taxon>
        <taxon>Pseudonocardiales</taxon>
        <taxon>Pseudonocardiaceae</taxon>
        <taxon>Pseudonocardia</taxon>
    </lineage>
</organism>
<dbReference type="InterPro" id="IPR052543">
    <property type="entry name" value="HTH_Metal-responsive_Reg"/>
</dbReference>
<evidence type="ECO:0000259" key="1">
    <source>
        <dbReference type="PROSITE" id="PS50987"/>
    </source>
</evidence>
<comment type="caution">
    <text evidence="2">The sequence shown here is derived from an EMBL/GenBank/DDBJ whole genome shotgun (WGS) entry which is preliminary data.</text>
</comment>
<keyword evidence="3" id="KW-1185">Reference proteome</keyword>
<accession>A0ABS9TQV4</accession>
<dbReference type="EMBL" id="JAKXMK010000036">
    <property type="protein sequence ID" value="MCH6170803.1"/>
    <property type="molecule type" value="Genomic_DNA"/>
</dbReference>